<evidence type="ECO:0000313" key="10">
    <source>
        <dbReference type="Proteomes" id="UP000219621"/>
    </source>
</evidence>
<keyword evidence="2 6" id="KW-0349">Heme</keyword>
<feature type="chain" id="PRO_5013080828" evidence="7">
    <location>
        <begin position="24"/>
        <end position="138"/>
    </location>
</feature>
<dbReference type="GO" id="GO:0020037">
    <property type="term" value="F:heme binding"/>
    <property type="evidence" value="ECO:0007669"/>
    <property type="project" value="InterPro"/>
</dbReference>
<dbReference type="GO" id="GO:0009055">
    <property type="term" value="F:electron transfer activity"/>
    <property type="evidence" value="ECO:0007669"/>
    <property type="project" value="InterPro"/>
</dbReference>
<dbReference type="PRINTS" id="PR00604">
    <property type="entry name" value="CYTCHRMECIAB"/>
</dbReference>
<dbReference type="EMBL" id="OCNJ01000004">
    <property type="protein sequence ID" value="SOD95321.1"/>
    <property type="molecule type" value="Genomic_DNA"/>
</dbReference>
<keyword evidence="3 6" id="KW-0479">Metal-binding</keyword>
<evidence type="ECO:0000256" key="4">
    <source>
        <dbReference type="ARBA" id="ARBA00022982"/>
    </source>
</evidence>
<reference evidence="9 10" key="1">
    <citation type="submission" date="2017-09" db="EMBL/GenBank/DDBJ databases">
        <authorList>
            <person name="Ehlers B."/>
            <person name="Leendertz F.H."/>
        </authorList>
    </citation>
    <scope>NUCLEOTIDE SEQUENCE [LARGE SCALE GENOMIC DNA]</scope>
    <source>
        <strain evidence="9 10">USBA 140</strain>
    </source>
</reference>
<evidence type="ECO:0000256" key="1">
    <source>
        <dbReference type="ARBA" id="ARBA00022448"/>
    </source>
</evidence>
<accession>A0A286GIH2</accession>
<evidence type="ECO:0000256" key="7">
    <source>
        <dbReference type="SAM" id="SignalP"/>
    </source>
</evidence>
<dbReference type="OrthoDB" id="9805828at2"/>
<evidence type="ECO:0000259" key="8">
    <source>
        <dbReference type="PROSITE" id="PS51007"/>
    </source>
</evidence>
<evidence type="ECO:0000256" key="3">
    <source>
        <dbReference type="ARBA" id="ARBA00022723"/>
    </source>
</evidence>
<dbReference type="GO" id="GO:0046872">
    <property type="term" value="F:metal ion binding"/>
    <property type="evidence" value="ECO:0007669"/>
    <property type="project" value="UniProtKB-KW"/>
</dbReference>
<dbReference type="SUPFAM" id="SSF46626">
    <property type="entry name" value="Cytochrome c"/>
    <property type="match status" value="1"/>
</dbReference>
<dbReference type="InterPro" id="IPR002327">
    <property type="entry name" value="Cyt_c_1A/1B"/>
</dbReference>
<dbReference type="PROSITE" id="PS51007">
    <property type="entry name" value="CYTC"/>
    <property type="match status" value="1"/>
</dbReference>
<name>A0A286GIH2_9PROT</name>
<dbReference type="Proteomes" id="UP000219621">
    <property type="component" value="Unassembled WGS sequence"/>
</dbReference>
<dbReference type="Gene3D" id="1.10.760.10">
    <property type="entry name" value="Cytochrome c-like domain"/>
    <property type="match status" value="1"/>
</dbReference>
<keyword evidence="10" id="KW-1185">Reference proteome</keyword>
<dbReference type="PANTHER" id="PTHR11961">
    <property type="entry name" value="CYTOCHROME C"/>
    <property type="match status" value="1"/>
</dbReference>
<dbReference type="InterPro" id="IPR009056">
    <property type="entry name" value="Cyt_c-like_dom"/>
</dbReference>
<evidence type="ECO:0000256" key="6">
    <source>
        <dbReference type="PROSITE-ProRule" id="PRU00433"/>
    </source>
</evidence>
<keyword evidence="4" id="KW-0249">Electron transport</keyword>
<proteinExistence type="predicted"/>
<evidence type="ECO:0000313" key="9">
    <source>
        <dbReference type="EMBL" id="SOD95321.1"/>
    </source>
</evidence>
<dbReference type="RefSeq" id="WP_097279253.1">
    <property type="nucleotide sequence ID" value="NZ_OCNJ01000004.1"/>
</dbReference>
<dbReference type="AlphaFoldDB" id="A0A286GIH2"/>
<keyword evidence="5 6" id="KW-0408">Iron</keyword>
<feature type="domain" description="Cytochrome c" evidence="8">
    <location>
        <begin position="27"/>
        <end position="137"/>
    </location>
</feature>
<keyword evidence="7" id="KW-0732">Signal</keyword>
<dbReference type="InterPro" id="IPR036909">
    <property type="entry name" value="Cyt_c-like_dom_sf"/>
</dbReference>
<gene>
    <name evidence="9" type="ORF">SAMN05421508_104301</name>
</gene>
<dbReference type="Pfam" id="PF00034">
    <property type="entry name" value="Cytochrom_C"/>
    <property type="match status" value="1"/>
</dbReference>
<evidence type="ECO:0000256" key="2">
    <source>
        <dbReference type="ARBA" id="ARBA00022617"/>
    </source>
</evidence>
<protein>
    <submittedName>
        <fullName evidence="9">Cytochrome c</fullName>
    </submittedName>
</protein>
<feature type="signal peptide" evidence="7">
    <location>
        <begin position="1"/>
        <end position="23"/>
    </location>
</feature>
<sequence>MKHTLTLAAAAAALALTAGAAQAQDTGDAARGEVVAKKCMACHTFEDGGANKVGPNLHGVMQRGVAKLDGYKFSDGLVEASQKQAEWTEAQLMDYLDDPTGWMRATTGDAKARSKMTFKLTDEQQRRDVIAYLQSLGG</sequence>
<organism evidence="9 10">
    <name type="scientific">Caenispirillum bisanense</name>
    <dbReference type="NCBI Taxonomy" id="414052"/>
    <lineage>
        <taxon>Bacteria</taxon>
        <taxon>Pseudomonadati</taxon>
        <taxon>Pseudomonadota</taxon>
        <taxon>Alphaproteobacteria</taxon>
        <taxon>Rhodospirillales</taxon>
        <taxon>Novispirillaceae</taxon>
        <taxon>Caenispirillum</taxon>
    </lineage>
</organism>
<evidence type="ECO:0000256" key="5">
    <source>
        <dbReference type="ARBA" id="ARBA00023004"/>
    </source>
</evidence>
<keyword evidence="1" id="KW-0813">Transport</keyword>